<accession>A0AAD7SX50</accession>
<proteinExistence type="predicted"/>
<evidence type="ECO:0000256" key="1">
    <source>
        <dbReference type="SAM" id="MobiDB-lite"/>
    </source>
</evidence>
<evidence type="ECO:0000313" key="2">
    <source>
        <dbReference type="EMBL" id="KAJ8410404.1"/>
    </source>
</evidence>
<sequence>MQTVGLFHTLEQCLNRMQTVGLFHTLEQCLNRIQTGEESNTRKEANSCSASGRKLRAHPGWPARERTTGQAMLRMERESPTVGDRTEPVHTSAVSHSRGGRPEGPGERLRPRSFVKKLNTGVGKEVQTPKF</sequence>
<feature type="compositionally biased region" description="Basic and acidic residues" evidence="1">
    <location>
        <begin position="74"/>
        <end position="88"/>
    </location>
</feature>
<dbReference type="Proteomes" id="UP001221898">
    <property type="component" value="Unassembled WGS sequence"/>
</dbReference>
<dbReference type="AlphaFoldDB" id="A0AAD7SX50"/>
<evidence type="ECO:0000313" key="3">
    <source>
        <dbReference type="Proteomes" id="UP001221898"/>
    </source>
</evidence>
<gene>
    <name evidence="2" type="ORF">AAFF_G00203850</name>
</gene>
<feature type="compositionally biased region" description="Basic and acidic residues" evidence="1">
    <location>
        <begin position="100"/>
        <end position="110"/>
    </location>
</feature>
<name>A0AAD7SX50_9TELE</name>
<comment type="caution">
    <text evidence="2">The sequence shown here is derived from an EMBL/GenBank/DDBJ whole genome shotgun (WGS) entry which is preliminary data.</text>
</comment>
<reference evidence="2" key="1">
    <citation type="journal article" date="2023" name="Science">
        <title>Genome structures resolve the early diversification of teleost fishes.</title>
        <authorList>
            <person name="Parey E."/>
            <person name="Louis A."/>
            <person name="Montfort J."/>
            <person name="Bouchez O."/>
            <person name="Roques C."/>
            <person name="Iampietro C."/>
            <person name="Lluch J."/>
            <person name="Castinel A."/>
            <person name="Donnadieu C."/>
            <person name="Desvignes T."/>
            <person name="Floi Bucao C."/>
            <person name="Jouanno E."/>
            <person name="Wen M."/>
            <person name="Mejri S."/>
            <person name="Dirks R."/>
            <person name="Jansen H."/>
            <person name="Henkel C."/>
            <person name="Chen W.J."/>
            <person name="Zahm M."/>
            <person name="Cabau C."/>
            <person name="Klopp C."/>
            <person name="Thompson A.W."/>
            <person name="Robinson-Rechavi M."/>
            <person name="Braasch I."/>
            <person name="Lecointre G."/>
            <person name="Bobe J."/>
            <person name="Postlethwait J.H."/>
            <person name="Berthelot C."/>
            <person name="Roest Crollius H."/>
            <person name="Guiguen Y."/>
        </authorList>
    </citation>
    <scope>NUCLEOTIDE SEQUENCE</scope>
    <source>
        <strain evidence="2">NC1722</strain>
    </source>
</reference>
<organism evidence="2 3">
    <name type="scientific">Aldrovandia affinis</name>
    <dbReference type="NCBI Taxonomy" id="143900"/>
    <lineage>
        <taxon>Eukaryota</taxon>
        <taxon>Metazoa</taxon>
        <taxon>Chordata</taxon>
        <taxon>Craniata</taxon>
        <taxon>Vertebrata</taxon>
        <taxon>Euteleostomi</taxon>
        <taxon>Actinopterygii</taxon>
        <taxon>Neopterygii</taxon>
        <taxon>Teleostei</taxon>
        <taxon>Notacanthiformes</taxon>
        <taxon>Halosauridae</taxon>
        <taxon>Aldrovandia</taxon>
    </lineage>
</organism>
<dbReference type="EMBL" id="JAINUG010000027">
    <property type="protein sequence ID" value="KAJ8410404.1"/>
    <property type="molecule type" value="Genomic_DNA"/>
</dbReference>
<protein>
    <submittedName>
        <fullName evidence="2">Uncharacterized protein</fullName>
    </submittedName>
</protein>
<keyword evidence="3" id="KW-1185">Reference proteome</keyword>
<feature type="region of interest" description="Disordered" evidence="1">
    <location>
        <begin position="35"/>
        <end position="131"/>
    </location>
</feature>